<keyword evidence="4" id="KW-0411">Iron-sulfur</keyword>
<dbReference type="PANTHER" id="PTHR11228:SF7">
    <property type="entry name" value="PQQA PEPTIDE CYCLASE"/>
    <property type="match status" value="1"/>
</dbReference>
<evidence type="ECO:0000313" key="7">
    <source>
        <dbReference type="EMBL" id="MBB5264178.1"/>
    </source>
</evidence>
<evidence type="ECO:0000256" key="1">
    <source>
        <dbReference type="ARBA" id="ARBA00022691"/>
    </source>
</evidence>
<dbReference type="AlphaFoldDB" id="A0A7W8H9G8"/>
<dbReference type="Gene3D" id="3.20.20.70">
    <property type="entry name" value="Aldolase class I"/>
    <property type="match status" value="1"/>
</dbReference>
<keyword evidence="2" id="KW-0479">Metal-binding</keyword>
<sequence>MASNKATTNKKLNGTVIVTYRCNARCSMCNRYKAPSKPEEEISIETIKKLPPMYFTNITGGEPFIRTDLKDIVRELYKKSDRIVISTNGFFTDRIVDLCKEFPQIGIRISIEGLEQTNNEIRGLQNGYQRGYQTLKTLREMGMKDVGFGMTVQDKNAPDLVPLYNISNEMGMEFATASLHNSFYFVEAKNIIHDRPMVAKNFENLINELLRSNSPKKWFRAYFNHGLINYIYGQKRLLPCDMSFDTFFIDPYGDVMPCNGTKDKEVMGNLNTQTWDELWNSPEADAVRNKVRHCDRDCWMIGSVSPAMHKYIWVPAWWVLRHKFKALFTKHPYSMYELKICRDYRDGKVTKEELDKCSTCDLCAVVNDGLSEASKEQLKDKTGEEIVDADIAQQMNR</sequence>
<accession>A0A7W8H9G8</accession>
<protein>
    <submittedName>
        <fullName evidence="7">MoaA/NifB/PqqE/SkfB family radical SAM enzyme</fullName>
    </submittedName>
</protein>
<dbReference type="Pfam" id="PF13186">
    <property type="entry name" value="SPASM"/>
    <property type="match status" value="1"/>
</dbReference>
<evidence type="ECO:0000313" key="8">
    <source>
        <dbReference type="Proteomes" id="UP000543642"/>
    </source>
</evidence>
<evidence type="ECO:0000256" key="3">
    <source>
        <dbReference type="ARBA" id="ARBA00023004"/>
    </source>
</evidence>
<reference evidence="7 8" key="1">
    <citation type="submission" date="2020-08" db="EMBL/GenBank/DDBJ databases">
        <title>Genomic Encyclopedia of Type Strains, Phase IV (KMG-IV): sequencing the most valuable type-strain genomes for metagenomic binning, comparative biology and taxonomic classification.</title>
        <authorList>
            <person name="Goeker M."/>
        </authorList>
    </citation>
    <scope>NUCLEOTIDE SEQUENCE [LARGE SCALE GENOMIC DNA]</scope>
    <source>
        <strain evidence="7 8">DSM 106146</strain>
    </source>
</reference>
<dbReference type="InterPro" id="IPR013785">
    <property type="entry name" value="Aldolase_TIM"/>
</dbReference>
<dbReference type="Pfam" id="PF04055">
    <property type="entry name" value="Radical_SAM"/>
    <property type="match status" value="1"/>
</dbReference>
<keyword evidence="1" id="KW-0949">S-adenosyl-L-methionine</keyword>
<dbReference type="InterPro" id="IPR050377">
    <property type="entry name" value="Radical_SAM_PqqE_MftC-like"/>
</dbReference>
<dbReference type="PANTHER" id="PTHR11228">
    <property type="entry name" value="RADICAL SAM DOMAIN PROTEIN"/>
    <property type="match status" value="1"/>
</dbReference>
<dbReference type="SFLD" id="SFLDG01067">
    <property type="entry name" value="SPASM/twitch_domain_containing"/>
    <property type="match status" value="1"/>
</dbReference>
<dbReference type="SUPFAM" id="SSF102114">
    <property type="entry name" value="Radical SAM enzymes"/>
    <property type="match status" value="1"/>
</dbReference>
<evidence type="ECO:0000259" key="5">
    <source>
        <dbReference type="Pfam" id="PF04055"/>
    </source>
</evidence>
<name>A0A7W8H9G8_9FIRM</name>
<keyword evidence="3" id="KW-0408">Iron</keyword>
<comment type="caution">
    <text evidence="7">The sequence shown here is derived from an EMBL/GenBank/DDBJ whole genome shotgun (WGS) entry which is preliminary data.</text>
</comment>
<evidence type="ECO:0000259" key="6">
    <source>
        <dbReference type="Pfam" id="PF13186"/>
    </source>
</evidence>
<dbReference type="CDD" id="cd01335">
    <property type="entry name" value="Radical_SAM"/>
    <property type="match status" value="1"/>
</dbReference>
<gene>
    <name evidence="7" type="ORF">HNP82_001289</name>
</gene>
<dbReference type="EMBL" id="JACHFW010000004">
    <property type="protein sequence ID" value="MBB5264178.1"/>
    <property type="molecule type" value="Genomic_DNA"/>
</dbReference>
<dbReference type="InterPro" id="IPR007197">
    <property type="entry name" value="rSAM"/>
</dbReference>
<evidence type="ECO:0000256" key="2">
    <source>
        <dbReference type="ARBA" id="ARBA00022723"/>
    </source>
</evidence>
<dbReference type="SFLD" id="SFLDS00029">
    <property type="entry name" value="Radical_SAM"/>
    <property type="match status" value="1"/>
</dbReference>
<feature type="domain" description="Radical SAM core" evidence="5">
    <location>
        <begin position="16"/>
        <end position="152"/>
    </location>
</feature>
<dbReference type="InterPro" id="IPR058240">
    <property type="entry name" value="rSAM_sf"/>
</dbReference>
<evidence type="ECO:0000256" key="4">
    <source>
        <dbReference type="ARBA" id="ARBA00023014"/>
    </source>
</evidence>
<proteinExistence type="predicted"/>
<dbReference type="GO" id="GO:0046872">
    <property type="term" value="F:metal ion binding"/>
    <property type="evidence" value="ECO:0007669"/>
    <property type="project" value="UniProtKB-KW"/>
</dbReference>
<dbReference type="CDD" id="cd21109">
    <property type="entry name" value="SPASM"/>
    <property type="match status" value="1"/>
</dbReference>
<dbReference type="RefSeq" id="WP_183772939.1">
    <property type="nucleotide sequence ID" value="NZ_JACHFW010000004.1"/>
</dbReference>
<dbReference type="GO" id="GO:0051536">
    <property type="term" value="F:iron-sulfur cluster binding"/>
    <property type="evidence" value="ECO:0007669"/>
    <property type="project" value="UniProtKB-KW"/>
</dbReference>
<organism evidence="7 8">
    <name type="scientific">Catenibacillus scindens</name>
    <dbReference type="NCBI Taxonomy" id="673271"/>
    <lineage>
        <taxon>Bacteria</taxon>
        <taxon>Bacillati</taxon>
        <taxon>Bacillota</taxon>
        <taxon>Clostridia</taxon>
        <taxon>Lachnospirales</taxon>
        <taxon>Lachnospiraceae</taxon>
        <taxon>Catenibacillus</taxon>
    </lineage>
</organism>
<dbReference type="GO" id="GO:0003824">
    <property type="term" value="F:catalytic activity"/>
    <property type="evidence" value="ECO:0007669"/>
    <property type="project" value="InterPro"/>
</dbReference>
<feature type="domain" description="4Fe4S-binding SPASM" evidence="6">
    <location>
        <begin position="240"/>
        <end position="298"/>
    </location>
</feature>
<keyword evidence="8" id="KW-1185">Reference proteome</keyword>
<dbReference type="InterPro" id="IPR023885">
    <property type="entry name" value="4Fe4S-binding_SPASM_dom"/>
</dbReference>
<dbReference type="Proteomes" id="UP000543642">
    <property type="component" value="Unassembled WGS sequence"/>
</dbReference>